<evidence type="ECO:0000256" key="6">
    <source>
        <dbReference type="ARBA" id="ARBA00023125"/>
    </source>
</evidence>
<comment type="similarity">
    <text evidence="1">Belongs to the helicase family. UvrD subfamily.</text>
</comment>
<accession>A0ABR6VTY9</accession>
<feature type="domain" description="UvrD-like helicase C-terminal" evidence="14">
    <location>
        <begin position="292"/>
        <end position="575"/>
    </location>
</feature>
<keyword evidence="3 12" id="KW-0378">Hydrolase</keyword>
<evidence type="ECO:0000259" key="14">
    <source>
        <dbReference type="PROSITE" id="PS51217"/>
    </source>
</evidence>
<feature type="binding site" evidence="12">
    <location>
        <begin position="30"/>
        <end position="37"/>
    </location>
    <ligand>
        <name>ATP</name>
        <dbReference type="ChEBI" id="CHEBI:30616"/>
    </ligand>
</feature>
<dbReference type="GO" id="GO:0004386">
    <property type="term" value="F:helicase activity"/>
    <property type="evidence" value="ECO:0007669"/>
    <property type="project" value="UniProtKB-KW"/>
</dbReference>
<dbReference type="EC" id="5.6.2.4" evidence="9"/>
<gene>
    <name evidence="15" type="ORF">H7U12_13370</name>
</gene>
<evidence type="ECO:0000313" key="15">
    <source>
        <dbReference type="EMBL" id="MBC3540678.1"/>
    </source>
</evidence>
<dbReference type="CDD" id="cd17932">
    <property type="entry name" value="DEXQc_UvrD"/>
    <property type="match status" value="1"/>
</dbReference>
<keyword evidence="7" id="KW-0413">Isomerase</keyword>
<keyword evidence="4 12" id="KW-0347">Helicase</keyword>
<evidence type="ECO:0000256" key="5">
    <source>
        <dbReference type="ARBA" id="ARBA00022840"/>
    </source>
</evidence>
<proteinExistence type="inferred from homology"/>
<dbReference type="InterPro" id="IPR013986">
    <property type="entry name" value="DExx_box_DNA_helicase_dom_sf"/>
</dbReference>
<evidence type="ECO:0000259" key="13">
    <source>
        <dbReference type="PROSITE" id="PS51198"/>
    </source>
</evidence>
<comment type="catalytic activity">
    <reaction evidence="8">
        <text>Couples ATP hydrolysis with the unwinding of duplex DNA by translocating in the 3'-5' direction.</text>
        <dbReference type="EC" id="5.6.2.4"/>
    </reaction>
</comment>
<evidence type="ECO:0000256" key="8">
    <source>
        <dbReference type="ARBA" id="ARBA00034617"/>
    </source>
</evidence>
<reference evidence="15 16" key="1">
    <citation type="journal article" date="2019" name="Int. J. Syst. Evol. Microbiol.">
        <title>Rufibacter sediminis sp. nov., isolated from freshwater lake sediment.</title>
        <authorList>
            <person name="Qu J.H."/>
            <person name="Zhang L.J."/>
            <person name="Fu Y.H."/>
            <person name="Li H.F."/>
        </authorList>
    </citation>
    <scope>NUCLEOTIDE SEQUENCE [LARGE SCALE GENOMIC DNA]</scope>
    <source>
        <strain evidence="15 16">H-1</strain>
    </source>
</reference>
<dbReference type="Pfam" id="PF00580">
    <property type="entry name" value="UvrD-helicase"/>
    <property type="match status" value="1"/>
</dbReference>
<dbReference type="Gene3D" id="1.10.486.10">
    <property type="entry name" value="PCRA, domain 4"/>
    <property type="match status" value="1"/>
</dbReference>
<comment type="catalytic activity">
    <reaction evidence="11">
        <text>ATP + H2O = ADP + phosphate + H(+)</text>
        <dbReference type="Rhea" id="RHEA:13065"/>
        <dbReference type="ChEBI" id="CHEBI:15377"/>
        <dbReference type="ChEBI" id="CHEBI:15378"/>
        <dbReference type="ChEBI" id="CHEBI:30616"/>
        <dbReference type="ChEBI" id="CHEBI:43474"/>
        <dbReference type="ChEBI" id="CHEBI:456216"/>
        <dbReference type="EC" id="5.6.2.4"/>
    </reaction>
</comment>
<evidence type="ECO:0000256" key="9">
    <source>
        <dbReference type="ARBA" id="ARBA00034808"/>
    </source>
</evidence>
<protein>
    <recommendedName>
        <fullName evidence="9">DNA 3'-5' helicase</fullName>
        <ecNumber evidence="9">5.6.2.4</ecNumber>
    </recommendedName>
    <alternativeName>
        <fullName evidence="10">DNA 3'-5' helicase II</fullName>
    </alternativeName>
</protein>
<dbReference type="PROSITE" id="PS51217">
    <property type="entry name" value="UVRD_HELICASE_CTER"/>
    <property type="match status" value="1"/>
</dbReference>
<dbReference type="Proteomes" id="UP000659698">
    <property type="component" value="Unassembled WGS sequence"/>
</dbReference>
<dbReference type="InterPro" id="IPR014016">
    <property type="entry name" value="UvrD-like_ATP-bd"/>
</dbReference>
<evidence type="ECO:0000256" key="11">
    <source>
        <dbReference type="ARBA" id="ARBA00048988"/>
    </source>
</evidence>
<dbReference type="Pfam" id="PF13361">
    <property type="entry name" value="UvrD_C"/>
    <property type="match status" value="1"/>
</dbReference>
<name>A0ABR6VTY9_9BACT</name>
<keyword evidence="16" id="KW-1185">Reference proteome</keyword>
<keyword evidence="2 12" id="KW-0547">Nucleotide-binding</keyword>
<dbReference type="InterPro" id="IPR014017">
    <property type="entry name" value="DNA_helicase_UvrD-like_C"/>
</dbReference>
<dbReference type="InterPro" id="IPR000212">
    <property type="entry name" value="DNA_helicase_UvrD/REP"/>
</dbReference>
<comment type="caution">
    <text evidence="15">The sequence shown here is derived from an EMBL/GenBank/DDBJ whole genome shotgun (WGS) entry which is preliminary data.</text>
</comment>
<evidence type="ECO:0000256" key="1">
    <source>
        <dbReference type="ARBA" id="ARBA00009922"/>
    </source>
</evidence>
<dbReference type="PANTHER" id="PTHR11070:SF2">
    <property type="entry name" value="ATP-DEPENDENT DNA HELICASE SRS2"/>
    <property type="match status" value="1"/>
</dbReference>
<dbReference type="EMBL" id="JACOAF010000030">
    <property type="protein sequence ID" value="MBC3540678.1"/>
    <property type="molecule type" value="Genomic_DNA"/>
</dbReference>
<dbReference type="InterPro" id="IPR027417">
    <property type="entry name" value="P-loop_NTPase"/>
</dbReference>
<evidence type="ECO:0000256" key="10">
    <source>
        <dbReference type="ARBA" id="ARBA00034923"/>
    </source>
</evidence>
<sequence length="674" mass="74860">MAVTPQQIQNAQLIQNAAAQDANQTVRLVAGPGSGKSFVIEGKVLHLLSIQNVDPKSIIAISFTRAAAKDLKDRIYSHCIKKNQANVTDIRVSTLHSLALHILRKTGNMALYPTEPVIMDNWELTEIFDAEYSCLNSSTKTRCSEIRHDHEAFWSTGNWNPPSLPAIPNPVTAHERQVFQSFYDLRTQAYACVLPGEVIRSCVDKINANLIDPVAELGVEHLIVDEVQDLNPCDFEFIDLLIQRGVKVFISGDDDQSIYSFRFAFPQGIQNFTTVYPRSTSHVLVDCFRCTTSVLSAANNLISTYPSPNRIPKNLTSVYSASNPVNNGFFAANTFTRARDEAKFIANSCLALINAGVSPNDIMVLINNKREQLPTIKAEFDLLNIDYDANKKDEFKDSFHGRFILSLLRLKENQDDYLAYRIILCAPNGIGISTSCGITDKVINNLMNYKDLFINPLPPSVFSTRETKTINKAKQNIQATSSWALTDTVNQRLADIDTLLQSNFSQTEINDWRSFYNLLPSGITLEELKNYLQTDSQEEKDNILNAVNERVNGASQQAQQVQGKVKIMSFHSSKGLSAKVVFIPGLEETLFPSRPAIQSPGLILESARLLYVAITRAKAACIVSRAESRQIHGSTVRLPASRFCQSFGVPFQRASSAGISQPEVQTILTSIANL</sequence>
<dbReference type="Gene3D" id="3.40.50.300">
    <property type="entry name" value="P-loop containing nucleotide triphosphate hydrolases"/>
    <property type="match status" value="2"/>
</dbReference>
<dbReference type="PROSITE" id="PS51198">
    <property type="entry name" value="UVRD_HELICASE_ATP_BIND"/>
    <property type="match status" value="1"/>
</dbReference>
<evidence type="ECO:0000256" key="2">
    <source>
        <dbReference type="ARBA" id="ARBA00022741"/>
    </source>
</evidence>
<keyword evidence="5 12" id="KW-0067">ATP-binding</keyword>
<evidence type="ECO:0000313" key="16">
    <source>
        <dbReference type="Proteomes" id="UP000659698"/>
    </source>
</evidence>
<dbReference type="SUPFAM" id="SSF52540">
    <property type="entry name" value="P-loop containing nucleoside triphosphate hydrolases"/>
    <property type="match status" value="1"/>
</dbReference>
<evidence type="ECO:0000256" key="3">
    <source>
        <dbReference type="ARBA" id="ARBA00022801"/>
    </source>
</evidence>
<evidence type="ECO:0000256" key="7">
    <source>
        <dbReference type="ARBA" id="ARBA00023235"/>
    </source>
</evidence>
<evidence type="ECO:0000256" key="12">
    <source>
        <dbReference type="PROSITE-ProRule" id="PRU00560"/>
    </source>
</evidence>
<feature type="domain" description="UvrD-like helicase ATP-binding" evidence="13">
    <location>
        <begin position="9"/>
        <end position="291"/>
    </location>
</feature>
<organism evidence="15 16">
    <name type="scientific">Rufibacter sediminis</name>
    <dbReference type="NCBI Taxonomy" id="2762756"/>
    <lineage>
        <taxon>Bacteria</taxon>
        <taxon>Pseudomonadati</taxon>
        <taxon>Bacteroidota</taxon>
        <taxon>Cytophagia</taxon>
        <taxon>Cytophagales</taxon>
        <taxon>Hymenobacteraceae</taxon>
        <taxon>Rufibacter</taxon>
    </lineage>
</organism>
<dbReference type="RefSeq" id="WP_186638732.1">
    <property type="nucleotide sequence ID" value="NZ_JACOAF010000030.1"/>
</dbReference>
<dbReference type="Gene3D" id="1.10.10.160">
    <property type="match status" value="1"/>
</dbReference>
<dbReference type="PANTHER" id="PTHR11070">
    <property type="entry name" value="UVRD / RECB / PCRA DNA HELICASE FAMILY MEMBER"/>
    <property type="match status" value="1"/>
</dbReference>
<evidence type="ECO:0000256" key="4">
    <source>
        <dbReference type="ARBA" id="ARBA00022806"/>
    </source>
</evidence>
<keyword evidence="6" id="KW-0238">DNA-binding</keyword>